<reference evidence="3" key="1">
    <citation type="journal article" date="2017" name="Genome Biol.">
        <title>Comparative genomics reveals high biological diversity and specific adaptations in the industrially and medically important fungal genus Aspergillus.</title>
        <authorList>
            <person name="de Vries R.P."/>
            <person name="Riley R."/>
            <person name="Wiebenga A."/>
            <person name="Aguilar-Osorio G."/>
            <person name="Amillis S."/>
            <person name="Uchima C.A."/>
            <person name="Anderluh G."/>
            <person name="Asadollahi M."/>
            <person name="Askin M."/>
            <person name="Barry K."/>
            <person name="Battaglia E."/>
            <person name="Bayram O."/>
            <person name="Benocci T."/>
            <person name="Braus-Stromeyer S.A."/>
            <person name="Caldana C."/>
            <person name="Canovas D."/>
            <person name="Cerqueira G.C."/>
            <person name="Chen F."/>
            <person name="Chen W."/>
            <person name="Choi C."/>
            <person name="Clum A."/>
            <person name="Dos Santos R.A."/>
            <person name="Damasio A.R."/>
            <person name="Diallinas G."/>
            <person name="Emri T."/>
            <person name="Fekete E."/>
            <person name="Flipphi M."/>
            <person name="Freyberg S."/>
            <person name="Gallo A."/>
            <person name="Gournas C."/>
            <person name="Habgood R."/>
            <person name="Hainaut M."/>
            <person name="Harispe M.L."/>
            <person name="Henrissat B."/>
            <person name="Hilden K.S."/>
            <person name="Hope R."/>
            <person name="Hossain A."/>
            <person name="Karabika E."/>
            <person name="Karaffa L."/>
            <person name="Karanyi Z."/>
            <person name="Krasevec N."/>
            <person name="Kuo A."/>
            <person name="Kusch H."/>
            <person name="LaButti K."/>
            <person name="Lagendijk E.L."/>
            <person name="Lapidus A."/>
            <person name="Levasseur A."/>
            <person name="Lindquist E."/>
            <person name="Lipzen A."/>
            <person name="Logrieco A.F."/>
            <person name="MacCabe A."/>
            <person name="Maekelae M.R."/>
            <person name="Malavazi I."/>
            <person name="Melin P."/>
            <person name="Meyer V."/>
            <person name="Mielnichuk N."/>
            <person name="Miskei M."/>
            <person name="Molnar A.P."/>
            <person name="Mule G."/>
            <person name="Ngan C.Y."/>
            <person name="Orejas M."/>
            <person name="Orosz E."/>
            <person name="Ouedraogo J.P."/>
            <person name="Overkamp K.M."/>
            <person name="Park H.-S."/>
            <person name="Perrone G."/>
            <person name="Piumi F."/>
            <person name="Punt P.J."/>
            <person name="Ram A.F."/>
            <person name="Ramon A."/>
            <person name="Rauscher S."/>
            <person name="Record E."/>
            <person name="Riano-Pachon D.M."/>
            <person name="Robert V."/>
            <person name="Roehrig J."/>
            <person name="Ruller R."/>
            <person name="Salamov A."/>
            <person name="Salih N.S."/>
            <person name="Samson R.A."/>
            <person name="Sandor E."/>
            <person name="Sanguinetti M."/>
            <person name="Schuetze T."/>
            <person name="Sepcic K."/>
            <person name="Shelest E."/>
            <person name="Sherlock G."/>
            <person name="Sophianopoulou V."/>
            <person name="Squina F.M."/>
            <person name="Sun H."/>
            <person name="Susca A."/>
            <person name="Todd R.B."/>
            <person name="Tsang A."/>
            <person name="Unkles S.E."/>
            <person name="van de Wiele N."/>
            <person name="van Rossen-Uffink D."/>
            <person name="Oliveira J.V."/>
            <person name="Vesth T.C."/>
            <person name="Visser J."/>
            <person name="Yu J.-H."/>
            <person name="Zhou M."/>
            <person name="Andersen M.R."/>
            <person name="Archer D.B."/>
            <person name="Baker S.E."/>
            <person name="Benoit I."/>
            <person name="Brakhage A.A."/>
            <person name="Braus G.H."/>
            <person name="Fischer R."/>
            <person name="Frisvad J.C."/>
            <person name="Goldman G.H."/>
            <person name="Houbraken J."/>
            <person name="Oakley B."/>
            <person name="Pocsi I."/>
            <person name="Scazzocchio C."/>
            <person name="Seiboth B."/>
            <person name="vanKuyk P.A."/>
            <person name="Wortman J."/>
            <person name="Dyer P.S."/>
            <person name="Grigoriev I.V."/>
        </authorList>
    </citation>
    <scope>NUCLEOTIDE SEQUENCE [LARGE SCALE GENOMIC DNA]</scope>
    <source>
        <strain evidence="3">DTO 134E9</strain>
    </source>
</reference>
<dbReference type="Proteomes" id="UP000184383">
    <property type="component" value="Unassembled WGS sequence"/>
</dbReference>
<dbReference type="RefSeq" id="XP_040690814.1">
    <property type="nucleotide sequence ID" value="XM_040836185.1"/>
</dbReference>
<accession>A0A1L9RQN8</accession>
<proteinExistence type="predicted"/>
<dbReference type="EMBL" id="KV878211">
    <property type="protein sequence ID" value="OJJ37138.1"/>
    <property type="molecule type" value="Genomic_DNA"/>
</dbReference>
<name>A0A1L9RQN8_ASPWE</name>
<evidence type="ECO:0000256" key="1">
    <source>
        <dbReference type="SAM" id="Phobius"/>
    </source>
</evidence>
<protein>
    <submittedName>
        <fullName evidence="2">Uncharacterized protein</fullName>
    </submittedName>
</protein>
<keyword evidence="1" id="KW-1133">Transmembrane helix</keyword>
<keyword evidence="1" id="KW-0812">Transmembrane</keyword>
<keyword evidence="1" id="KW-0472">Membrane</keyword>
<evidence type="ECO:0000313" key="3">
    <source>
        <dbReference type="Proteomes" id="UP000184383"/>
    </source>
</evidence>
<keyword evidence="3" id="KW-1185">Reference proteome</keyword>
<dbReference type="AlphaFoldDB" id="A0A1L9RQN8"/>
<feature type="transmembrane region" description="Helical" evidence="1">
    <location>
        <begin position="21"/>
        <end position="40"/>
    </location>
</feature>
<dbReference type="VEuPathDB" id="FungiDB:ASPWEDRAFT_440978"/>
<sequence>MSRSSDKIRKLHVPATSQRHCFDDDLIWLSILQLLIFLIVKHYKVFFWSLHCCSCFYRLTRYSIRT</sequence>
<dbReference type="GeneID" id="63752033"/>
<evidence type="ECO:0000313" key="2">
    <source>
        <dbReference type="EMBL" id="OJJ37138.1"/>
    </source>
</evidence>
<organism evidence="2 3">
    <name type="scientific">Aspergillus wentii DTO 134E9</name>
    <dbReference type="NCBI Taxonomy" id="1073089"/>
    <lineage>
        <taxon>Eukaryota</taxon>
        <taxon>Fungi</taxon>
        <taxon>Dikarya</taxon>
        <taxon>Ascomycota</taxon>
        <taxon>Pezizomycotina</taxon>
        <taxon>Eurotiomycetes</taxon>
        <taxon>Eurotiomycetidae</taxon>
        <taxon>Eurotiales</taxon>
        <taxon>Aspergillaceae</taxon>
        <taxon>Aspergillus</taxon>
        <taxon>Aspergillus subgen. Cremei</taxon>
    </lineage>
</organism>
<gene>
    <name evidence="2" type="ORF">ASPWEDRAFT_440978</name>
</gene>